<keyword evidence="2" id="KW-0812">Transmembrane</keyword>
<reference evidence="5" key="1">
    <citation type="submission" date="2023-07" db="EMBL/GenBank/DDBJ databases">
        <title>Marinomonas vulgaris A79, complete genome.</title>
        <authorList>
            <person name="Ying J.-J."/>
        </authorList>
    </citation>
    <scope>NUCLEOTIDE SEQUENCE [LARGE SCALE GENOMIC DNA]</scope>
    <source>
        <strain evidence="5">A79</strain>
    </source>
</reference>
<feature type="region of interest" description="Disordered" evidence="1">
    <location>
        <begin position="394"/>
        <end position="428"/>
    </location>
</feature>
<protein>
    <submittedName>
        <fullName evidence="4">AAA family ATPase</fullName>
    </submittedName>
</protein>
<dbReference type="Pfam" id="PF13401">
    <property type="entry name" value="AAA_22"/>
    <property type="match status" value="1"/>
</dbReference>
<keyword evidence="5" id="KW-1185">Reference proteome</keyword>
<sequence>MSKPDFQFDLEDALNQPSKAALRDPFGSKDASVYFASEEGNQQLALLEHLSRYSSLLSVVEGPQGSGKSRFLMEFARNQDDTTMVSHVKASMLMTAGQLLQAIYNGFSGHFKQPPNEATFGPLLKFAHDLDDKGQAALVLIDNAQELNTDAVSMLLDMMSLATESQTVPHVVLFTEHSVARNLDAYQRSRYEQLSHTLKLSPYSLEQTRAYLLHRVRAVAGGINLPFNDKQIAQIHQESGGFPGKINNIAQVMMGNADKPAKSPWRFNLAMGFPLAHMALLSVVMLGILVAVLFSDSPEDSATANTNGTVIPLSPRQGQSSAETIARIDAMQRRIGQEGEIILPAIPTGNTQPAISNSTTPIRTATPSASISAPSVAVPAISTAPIRAEAPARVAAPTEQESPTINTPVVSTPVVTPTTQRTAPTVPQDPFDKTEWWLSQSPTRYTLQLLGTYNQGTVKDFIRDQGSIETFGYFKSKHNGQDWFVVVYGSYRNRSEAIAAAETLPRDIRDLNPWARSARGIQDDIKKTR</sequence>
<dbReference type="InterPro" id="IPR036680">
    <property type="entry name" value="SPOR-like_sf"/>
</dbReference>
<dbReference type="InterPro" id="IPR049945">
    <property type="entry name" value="AAA_22"/>
</dbReference>
<dbReference type="PANTHER" id="PTHR35894">
    <property type="entry name" value="GENERAL SECRETION PATHWAY PROTEIN A-RELATED"/>
    <property type="match status" value="1"/>
</dbReference>
<name>A0ABS5HF01_9GAMM</name>
<dbReference type="EMBL" id="JAGSSV010000025">
    <property type="protein sequence ID" value="MBR7889972.1"/>
    <property type="molecule type" value="Genomic_DNA"/>
</dbReference>
<organism evidence="4 5">
    <name type="scientific">Marinomonas vulgaris</name>
    <dbReference type="NCBI Taxonomy" id="2823372"/>
    <lineage>
        <taxon>Bacteria</taxon>
        <taxon>Pseudomonadati</taxon>
        <taxon>Pseudomonadota</taxon>
        <taxon>Gammaproteobacteria</taxon>
        <taxon>Oceanospirillales</taxon>
        <taxon>Oceanospirillaceae</taxon>
        <taxon>Marinomonas</taxon>
    </lineage>
</organism>
<dbReference type="Gene3D" id="3.40.50.300">
    <property type="entry name" value="P-loop containing nucleotide triphosphate hydrolases"/>
    <property type="match status" value="1"/>
</dbReference>
<dbReference type="RefSeq" id="WP_211537395.1">
    <property type="nucleotide sequence ID" value="NZ_JAGSSV010000025.1"/>
</dbReference>
<keyword evidence="2" id="KW-0472">Membrane</keyword>
<gene>
    <name evidence="4" type="ORF">J9B83_13720</name>
</gene>
<evidence type="ECO:0000256" key="2">
    <source>
        <dbReference type="SAM" id="Phobius"/>
    </source>
</evidence>
<proteinExistence type="predicted"/>
<dbReference type="Gene3D" id="3.30.70.1070">
    <property type="entry name" value="Sporulation related repeat"/>
    <property type="match status" value="1"/>
</dbReference>
<evidence type="ECO:0000313" key="5">
    <source>
        <dbReference type="Proteomes" id="UP000679722"/>
    </source>
</evidence>
<evidence type="ECO:0000313" key="4">
    <source>
        <dbReference type="EMBL" id="MBR7889972.1"/>
    </source>
</evidence>
<feature type="domain" description="SPOR" evidence="3">
    <location>
        <begin position="439"/>
        <end position="517"/>
    </location>
</feature>
<dbReference type="PROSITE" id="PS51724">
    <property type="entry name" value="SPOR"/>
    <property type="match status" value="1"/>
</dbReference>
<feature type="transmembrane region" description="Helical" evidence="2">
    <location>
        <begin position="269"/>
        <end position="294"/>
    </location>
</feature>
<comment type="caution">
    <text evidence="4">The sequence shown here is derived from an EMBL/GenBank/DDBJ whole genome shotgun (WGS) entry which is preliminary data.</text>
</comment>
<dbReference type="InterPro" id="IPR052026">
    <property type="entry name" value="ExeA_AAA_ATPase_DNA-bind"/>
</dbReference>
<dbReference type="Proteomes" id="UP000679722">
    <property type="component" value="Unassembled WGS sequence"/>
</dbReference>
<feature type="compositionally biased region" description="Low complexity" evidence="1">
    <location>
        <begin position="403"/>
        <end position="426"/>
    </location>
</feature>
<dbReference type="Pfam" id="PF05036">
    <property type="entry name" value="SPOR"/>
    <property type="match status" value="1"/>
</dbReference>
<dbReference type="SUPFAM" id="SSF52540">
    <property type="entry name" value="P-loop containing nucleoside triphosphate hydrolases"/>
    <property type="match status" value="1"/>
</dbReference>
<dbReference type="InterPro" id="IPR007730">
    <property type="entry name" value="SPOR-like_dom"/>
</dbReference>
<keyword evidence="2" id="KW-1133">Transmembrane helix</keyword>
<dbReference type="PANTHER" id="PTHR35894:SF7">
    <property type="entry name" value="GENERAL SECRETION PATHWAY PROTEIN A-RELATED"/>
    <property type="match status" value="1"/>
</dbReference>
<dbReference type="InterPro" id="IPR027417">
    <property type="entry name" value="P-loop_NTPase"/>
</dbReference>
<evidence type="ECO:0000259" key="3">
    <source>
        <dbReference type="PROSITE" id="PS51724"/>
    </source>
</evidence>
<evidence type="ECO:0000256" key="1">
    <source>
        <dbReference type="SAM" id="MobiDB-lite"/>
    </source>
</evidence>
<accession>A0ABS5HF01</accession>